<keyword evidence="3" id="KW-1185">Reference proteome</keyword>
<dbReference type="Proteomes" id="UP000265800">
    <property type="component" value="Unassembled WGS sequence"/>
</dbReference>
<dbReference type="EMBL" id="QWKZ01000147">
    <property type="protein sequence ID" value="RIH81637.1"/>
    <property type="molecule type" value="Genomic_DNA"/>
</dbReference>
<feature type="region of interest" description="Disordered" evidence="1">
    <location>
        <begin position="1"/>
        <end position="32"/>
    </location>
</feature>
<proteinExistence type="predicted"/>
<accession>A0A399EA64</accession>
<protein>
    <submittedName>
        <fullName evidence="2">Uncharacterized protein</fullName>
    </submittedName>
</protein>
<dbReference type="AlphaFoldDB" id="A0A399EA64"/>
<evidence type="ECO:0000256" key="1">
    <source>
        <dbReference type="SAM" id="MobiDB-lite"/>
    </source>
</evidence>
<evidence type="ECO:0000313" key="3">
    <source>
        <dbReference type="Proteomes" id="UP000265800"/>
    </source>
</evidence>
<reference evidence="2 3" key="1">
    <citation type="submission" date="2018-08" db="EMBL/GenBank/DDBJ databases">
        <title>Meiothermus luteus KCTC 52599 genome sequencing project.</title>
        <authorList>
            <person name="Da Costa M.S."/>
            <person name="Albuquerque L."/>
            <person name="Raposo P."/>
            <person name="Froufe H.J.C."/>
            <person name="Barroso C.S."/>
            <person name="Egas C."/>
        </authorList>
    </citation>
    <scope>NUCLEOTIDE SEQUENCE [LARGE SCALE GENOMIC DNA]</scope>
    <source>
        <strain evidence="2 3">KCTC 52599</strain>
    </source>
</reference>
<evidence type="ECO:0000313" key="2">
    <source>
        <dbReference type="EMBL" id="RIH81637.1"/>
    </source>
</evidence>
<organism evidence="2 3">
    <name type="scientific">Meiothermus luteus</name>
    <dbReference type="NCBI Taxonomy" id="2026184"/>
    <lineage>
        <taxon>Bacteria</taxon>
        <taxon>Thermotogati</taxon>
        <taxon>Deinococcota</taxon>
        <taxon>Deinococci</taxon>
        <taxon>Thermales</taxon>
        <taxon>Thermaceae</taxon>
        <taxon>Meiothermus</taxon>
    </lineage>
</organism>
<comment type="caution">
    <text evidence="2">The sequence shown here is derived from an EMBL/GenBank/DDBJ whole genome shotgun (WGS) entry which is preliminary data.</text>
</comment>
<name>A0A399EA64_9DEIN</name>
<gene>
    <name evidence="2" type="ORF">Mlute_02739</name>
</gene>
<feature type="region of interest" description="Disordered" evidence="1">
    <location>
        <begin position="58"/>
        <end position="89"/>
    </location>
</feature>
<feature type="region of interest" description="Disordered" evidence="1">
    <location>
        <begin position="290"/>
        <end position="311"/>
    </location>
</feature>
<sequence>MQDERSLNHLAPVADRGPGPLQGAKGEGGPRGLRCVAHRAHLHGLRPHPYGARRQLVGVDPVPQGEGPQAAHRDGGGRPRGQPRHLQLQGSGYPSVVHLYPQRGVGLEQVLPLLGGLPPPQGRAFPNLAGHHGHPPHRQPAEKAALGDAPPGPVPGHHVHVPPGGARDDHRQAARAHRPGVLAADLHLPDGQLLTQRQPLCEGPVHPHLRPAGFQTQGKQGVDLAALAEAGAKVAPGHLPPGARVEVLDPESLHPRPQGLWHPARGNPEPVSIGAEAQCGGRVQLAVLSPGQRVQTAPQAYRPDSPTESAY</sequence>